<feature type="transmembrane region" description="Helical" evidence="1">
    <location>
        <begin position="97"/>
        <end position="121"/>
    </location>
</feature>
<dbReference type="AlphaFoldDB" id="A0A4R2T8S4"/>
<protein>
    <recommendedName>
        <fullName evidence="4">Peptidase M50B-like protein</fullName>
    </recommendedName>
</protein>
<accession>A0A4R2T8S4</accession>
<keyword evidence="3" id="KW-1185">Reference proteome</keyword>
<comment type="caution">
    <text evidence="2">The sequence shown here is derived from an EMBL/GenBank/DDBJ whole genome shotgun (WGS) entry which is preliminary data.</text>
</comment>
<feature type="transmembrane region" description="Helical" evidence="1">
    <location>
        <begin position="54"/>
        <end position="81"/>
    </location>
</feature>
<organism evidence="2 3">
    <name type="scientific">Serpentinicella alkaliphila</name>
    <dbReference type="NCBI Taxonomy" id="1734049"/>
    <lineage>
        <taxon>Bacteria</taxon>
        <taxon>Bacillati</taxon>
        <taxon>Bacillota</taxon>
        <taxon>Clostridia</taxon>
        <taxon>Peptostreptococcales</taxon>
        <taxon>Natronincolaceae</taxon>
        <taxon>Serpentinicella</taxon>
    </lineage>
</organism>
<evidence type="ECO:0000256" key="1">
    <source>
        <dbReference type="SAM" id="Phobius"/>
    </source>
</evidence>
<proteinExistence type="predicted"/>
<dbReference type="EMBL" id="SLYC01000037">
    <property type="protein sequence ID" value="TCP99050.1"/>
    <property type="molecule type" value="Genomic_DNA"/>
</dbReference>
<dbReference type="RefSeq" id="WP_132849255.1">
    <property type="nucleotide sequence ID" value="NZ_CP058648.1"/>
</dbReference>
<sequence>MKSYFRRYFYFILSALTYILIHEGVHLLQAFKYGIYEGIRVNPLGIEVMIAEPLTISGIKLAMFSGLSSIVTISIGYFLFFSTNGILGLNKKPIEIYLYYVTLLFMLIDPLYLSILSFVVGGDINGITLGLNISYESIRILFFIIASINLYLVYKKLYPKYVIVA</sequence>
<evidence type="ECO:0008006" key="4">
    <source>
        <dbReference type="Google" id="ProtNLM"/>
    </source>
</evidence>
<evidence type="ECO:0000313" key="2">
    <source>
        <dbReference type="EMBL" id="TCP99050.1"/>
    </source>
</evidence>
<feature type="transmembrane region" description="Helical" evidence="1">
    <location>
        <begin position="133"/>
        <end position="154"/>
    </location>
</feature>
<gene>
    <name evidence="2" type="ORF">EDD79_103713</name>
</gene>
<reference evidence="2 3" key="1">
    <citation type="submission" date="2019-03" db="EMBL/GenBank/DDBJ databases">
        <title>Genomic Encyclopedia of Type Strains, Phase IV (KMG-IV): sequencing the most valuable type-strain genomes for metagenomic binning, comparative biology and taxonomic classification.</title>
        <authorList>
            <person name="Goeker M."/>
        </authorList>
    </citation>
    <scope>NUCLEOTIDE SEQUENCE [LARGE SCALE GENOMIC DNA]</scope>
    <source>
        <strain evidence="2 3">DSM 100013</strain>
    </source>
</reference>
<dbReference type="OrthoDB" id="1912846at2"/>
<name>A0A4R2T8S4_9FIRM</name>
<evidence type="ECO:0000313" key="3">
    <source>
        <dbReference type="Proteomes" id="UP000295504"/>
    </source>
</evidence>
<keyword evidence="1" id="KW-1133">Transmembrane helix</keyword>
<dbReference type="Proteomes" id="UP000295504">
    <property type="component" value="Unassembled WGS sequence"/>
</dbReference>
<keyword evidence="1" id="KW-0812">Transmembrane</keyword>
<keyword evidence="1" id="KW-0472">Membrane</keyword>